<evidence type="ECO:0000313" key="2">
    <source>
        <dbReference type="Proteomes" id="UP001151133"/>
    </source>
</evidence>
<name>A0A9X2YYR3_9FLAO</name>
<evidence type="ECO:0000313" key="1">
    <source>
        <dbReference type="EMBL" id="MCV9931833.1"/>
    </source>
</evidence>
<reference evidence="1" key="1">
    <citation type="submission" date="2022-10" db="EMBL/GenBank/DDBJ databases">
        <title>Two novel species of Flavobacterium.</title>
        <authorList>
            <person name="Liu Q."/>
            <person name="Xin Y.-H."/>
        </authorList>
    </citation>
    <scope>NUCLEOTIDE SEQUENCE</scope>
    <source>
        <strain evidence="1">LS1R47</strain>
    </source>
</reference>
<comment type="caution">
    <text evidence="1">The sequence shown here is derived from an EMBL/GenBank/DDBJ whole genome shotgun (WGS) entry which is preliminary data.</text>
</comment>
<keyword evidence="2" id="KW-1185">Reference proteome</keyword>
<sequence>MMNTIEKILDKRVIGTYYNFIEKTLTISFERDFVLKFYDCAIIFDLGIVGHIVTFISSNSTLGITHELKKMDKDPDDYNFLLISRDIKDYHNKNEILIAYKTLEFKNSVI</sequence>
<dbReference type="AlphaFoldDB" id="A0A9X2YYR3"/>
<protein>
    <submittedName>
        <fullName evidence="1">Uncharacterized protein</fullName>
    </submittedName>
</protein>
<accession>A0A9X2YYR3</accession>
<dbReference type="RefSeq" id="WP_264286141.1">
    <property type="nucleotide sequence ID" value="NZ_JAOZEV010000003.1"/>
</dbReference>
<organism evidence="1 2">
    <name type="scientific">Flavobacterium frigoritolerans</name>
    <dbReference type="NCBI Taxonomy" id="2987686"/>
    <lineage>
        <taxon>Bacteria</taxon>
        <taxon>Pseudomonadati</taxon>
        <taxon>Bacteroidota</taxon>
        <taxon>Flavobacteriia</taxon>
        <taxon>Flavobacteriales</taxon>
        <taxon>Flavobacteriaceae</taxon>
        <taxon>Flavobacterium</taxon>
    </lineage>
</organism>
<dbReference type="Proteomes" id="UP001151133">
    <property type="component" value="Unassembled WGS sequence"/>
</dbReference>
<proteinExistence type="predicted"/>
<gene>
    <name evidence="1" type="ORF">OIU80_06010</name>
</gene>
<dbReference type="EMBL" id="JAOZEV010000003">
    <property type="protein sequence ID" value="MCV9931833.1"/>
    <property type="molecule type" value="Genomic_DNA"/>
</dbReference>